<feature type="domain" description="ABC transmembrane type-1" evidence="15">
    <location>
        <begin position="260"/>
        <end position="551"/>
    </location>
</feature>
<feature type="domain" description="ABC transmembrane type-1" evidence="15">
    <location>
        <begin position="918"/>
        <end position="1202"/>
    </location>
</feature>
<evidence type="ECO:0000256" key="1">
    <source>
        <dbReference type="ARBA" id="ARBA00004128"/>
    </source>
</evidence>
<dbReference type="FunCoup" id="A0A0D0DV87">
    <property type="interactions" value="125"/>
</dbReference>
<dbReference type="InterPro" id="IPR050173">
    <property type="entry name" value="ABC_transporter_C-like"/>
</dbReference>
<dbReference type="InterPro" id="IPR003593">
    <property type="entry name" value="AAA+_ATPase"/>
</dbReference>
<evidence type="ECO:0000259" key="14">
    <source>
        <dbReference type="PROSITE" id="PS50893"/>
    </source>
</evidence>
<evidence type="ECO:0000256" key="8">
    <source>
        <dbReference type="ARBA" id="ARBA00022840"/>
    </source>
</evidence>
<feature type="transmembrane region" description="Helical" evidence="13">
    <location>
        <begin position="127"/>
        <end position="144"/>
    </location>
</feature>
<feature type="compositionally biased region" description="Low complexity" evidence="12">
    <location>
        <begin position="818"/>
        <end position="830"/>
    </location>
</feature>
<keyword evidence="11 13" id="KW-0472">Membrane</keyword>
<dbReference type="GO" id="GO:0016887">
    <property type="term" value="F:ATP hydrolysis activity"/>
    <property type="evidence" value="ECO:0007669"/>
    <property type="project" value="InterPro"/>
</dbReference>
<evidence type="ECO:0000256" key="4">
    <source>
        <dbReference type="ARBA" id="ARBA00022554"/>
    </source>
</evidence>
<feature type="transmembrane region" description="Helical" evidence="13">
    <location>
        <begin position="1149"/>
        <end position="1167"/>
    </location>
</feature>
<dbReference type="InterPro" id="IPR027417">
    <property type="entry name" value="P-loop_NTPase"/>
</dbReference>
<dbReference type="GO" id="GO:0000329">
    <property type="term" value="C:fungal-type vacuole membrane"/>
    <property type="evidence" value="ECO:0007669"/>
    <property type="project" value="UniProtKB-ARBA"/>
</dbReference>
<reference evidence="16 17" key="1">
    <citation type="submission" date="2014-04" db="EMBL/GenBank/DDBJ databases">
        <authorList>
            <consortium name="DOE Joint Genome Institute"/>
            <person name="Kuo A."/>
            <person name="Kohler A."/>
            <person name="Jargeat P."/>
            <person name="Nagy L.G."/>
            <person name="Floudas D."/>
            <person name="Copeland A."/>
            <person name="Barry K.W."/>
            <person name="Cichocki N."/>
            <person name="Veneault-Fourrey C."/>
            <person name="LaButti K."/>
            <person name="Lindquist E.A."/>
            <person name="Lipzen A."/>
            <person name="Lundell T."/>
            <person name="Morin E."/>
            <person name="Murat C."/>
            <person name="Sun H."/>
            <person name="Tunlid A."/>
            <person name="Henrissat B."/>
            <person name="Grigoriev I.V."/>
            <person name="Hibbett D.S."/>
            <person name="Martin F."/>
            <person name="Nordberg H.P."/>
            <person name="Cantor M.N."/>
            <person name="Hua S.X."/>
        </authorList>
    </citation>
    <scope>NUCLEOTIDE SEQUENCE [LARGE SCALE GENOMIC DNA]</scope>
    <source>
        <strain evidence="16 17">Ve08.2h10</strain>
    </source>
</reference>
<comment type="subcellular location">
    <subcellularLocation>
        <location evidence="1">Vacuole membrane</location>
        <topology evidence="1">Multi-pass membrane protein</topology>
    </subcellularLocation>
</comment>
<dbReference type="SMART" id="SM00382">
    <property type="entry name" value="AAA"/>
    <property type="match status" value="2"/>
</dbReference>
<dbReference type="OrthoDB" id="6500128at2759"/>
<feature type="domain" description="ABC transporter" evidence="14">
    <location>
        <begin position="590"/>
        <end position="813"/>
    </location>
</feature>
<evidence type="ECO:0000256" key="2">
    <source>
        <dbReference type="ARBA" id="ARBA00009726"/>
    </source>
</evidence>
<feature type="transmembrane region" description="Helical" evidence="13">
    <location>
        <begin position="96"/>
        <end position="115"/>
    </location>
</feature>
<dbReference type="FunFam" id="1.20.1560.10:FF:000010">
    <property type="entry name" value="Multidrug resistance-associated ABC transporter"/>
    <property type="match status" value="1"/>
</dbReference>
<feature type="transmembrane region" description="Helical" evidence="13">
    <location>
        <begin position="959"/>
        <end position="983"/>
    </location>
</feature>
<dbReference type="SUPFAM" id="SSF90123">
    <property type="entry name" value="ABC transporter transmembrane region"/>
    <property type="match status" value="2"/>
</dbReference>
<evidence type="ECO:0000259" key="15">
    <source>
        <dbReference type="PROSITE" id="PS50929"/>
    </source>
</evidence>
<sequence>MASQCRDAADGWRLTSKLRNFDLTLCFEEGIILTSLLAVLLLSATFRVWFLTYLPSRDVSRKSRWRLWSKLTLLGLALLTSLSVLFLVLTNRLRTAVVWPYILEPLALFATLFLTRLNHLRTRSSSTTLLLFWPSYTAAVAVWTRSYAESWGGLPLVYLKWATSFLGLCSFALECISPDDSAGSNTENPTITANVFSMWYFTWLTPLLNKGSQVIITEDDLPVLVPRDESANLGDDLQRAMEKHSGLWTAIFVAYGGPYVGAACLKIVQDTLAFVQPQLLRWLLAFISEYQSKKGAEFAEGISPLQGYAFAVTMFVASMAQTTVLHQYFQICFEAGMRTRAGLVTAIYKKSLILSSDERGRASGDIVNLMAVDATRIQDLCTYGLITISGPYQITLAFVSLYDLLGWSAFVGVGVMVFSIPLNTFIARILKKMQEKQMKNRDRRTRLMSELLANIKSIKLYAWEYAFIRRVLHVRNDLELKLLRKIGIVTALNTTLWGGIPLIVAFCSLATASVFSSRPLTADVIFPAISLFMLLQFPLAMFSQVTSNIIEAIVSVRRLSEFLHAEELQQDAITRTEKHPLSIGDEVLSIKGGEFLWTKNSIQPALEDINLTVRKGELFGVLGRVGAGKSSLLSAIIGDMKKTEGEVVLSGSVAYAAQNPWILSATVRDNILFSHEYDEVFYNMVIEACALQPDLAVLPNGDLTEVGEKGITLSGGQRARVALARAVYARADLVLLDDVLAAVDSHVARHIFDNVIGPQGLLANKARILVTNSIAYLKYFDQLAYLRRGIILECGSYRQLLSNPDSEVRKLVQNHATSGSASGAASGVTTPARSGGSGIATPITSENDIQSTLLADIDSAAEKVVVRRESFCKAVIAAPPPLRQAPSTGLSKEHSEQGRVKKEVYYQYLQAASKTGFFFFVLVTVLQQVASVLATLMLRVWGERNREAGGNAGLNDPYLLGYGFFNLMTIMLGATAALLIWVFCSLRSSKYLHDSMLDSVMRAPLSFFEMTPIGRILNLFSRDTYVVDQILARVIQNLIRTSAVCASIVLVIGFSFPPFFIAVVPLTWFYARVTVYYLSTSRELKRLDAVSKSPIFAWFSESLSGLSTIRAYNQQSIFIASNARRIDRNQMCYLPSTAINRWLAIRLEFVGSVIIFFTAVLSVAAVVTSNVDAGLVGLVLSYALNTTGSLNWFVRSASEVEQNVVSVERIIHYAKDLPSEAPYELSDRKPPGGWPSGGEVEFCEYSTRYRPELDLVLKDISLSIKPKEKVGIVGRTGAGKSSLLLALFRIIEPTSGKILIDGVDIGSIGLHDLRSAVSIVPQSPDMFEGTLRENIDPVGEHQDADIWAALEHAHLKAYVESLPEGLDAPVQEGGSSLSSGQRQLLCFARALLRKSSVLVLDEATSAVDLDTDRAIQEIIRGPIFHDVTILTIAHRLNTIIESDRVLVLEQGNVAEFEAPEVLLADKTSLFYSMALEAGLVQDTGREDGGLLEELREHVVAAVEEVREVLQAVDVEVREEVREVLQPAEGEGKED</sequence>
<keyword evidence="4" id="KW-0926">Vacuole</keyword>
<feature type="transmembrane region" description="Helical" evidence="13">
    <location>
        <begin position="917"/>
        <end position="938"/>
    </location>
</feature>
<keyword evidence="8" id="KW-0067">ATP-binding</keyword>
<feature type="transmembrane region" description="Helical" evidence="13">
    <location>
        <begin position="488"/>
        <end position="512"/>
    </location>
</feature>
<keyword evidence="7" id="KW-0547">Nucleotide-binding</keyword>
<evidence type="ECO:0000313" key="16">
    <source>
        <dbReference type="EMBL" id="KIK93331.1"/>
    </source>
</evidence>
<evidence type="ECO:0000256" key="3">
    <source>
        <dbReference type="ARBA" id="ARBA00022448"/>
    </source>
</evidence>
<feature type="domain" description="ABC transporter" evidence="14">
    <location>
        <begin position="1240"/>
        <end position="1475"/>
    </location>
</feature>
<dbReference type="FunFam" id="3.40.50.300:FF:000450">
    <property type="entry name" value="ABC transporter C family member 2"/>
    <property type="match status" value="1"/>
</dbReference>
<dbReference type="FunFam" id="1.20.1560.10:FF:000020">
    <property type="entry name" value="ABC metal ion transporter"/>
    <property type="match status" value="1"/>
</dbReference>
<evidence type="ECO:0000256" key="9">
    <source>
        <dbReference type="ARBA" id="ARBA00022967"/>
    </source>
</evidence>
<dbReference type="PROSITE" id="PS50929">
    <property type="entry name" value="ABC_TM1F"/>
    <property type="match status" value="2"/>
</dbReference>
<gene>
    <name evidence="16" type="ORF">PAXRUDRAFT_12721</name>
</gene>
<proteinExistence type="inferred from homology"/>
<dbReference type="PROSITE" id="PS50893">
    <property type="entry name" value="ABC_TRANSPORTER_2"/>
    <property type="match status" value="2"/>
</dbReference>
<keyword evidence="3" id="KW-0813">Transport</keyword>
<keyword evidence="17" id="KW-1185">Reference proteome</keyword>
<dbReference type="GO" id="GO:0140359">
    <property type="term" value="F:ABC-type transporter activity"/>
    <property type="evidence" value="ECO:0007669"/>
    <property type="project" value="InterPro"/>
</dbReference>
<dbReference type="PANTHER" id="PTHR24223:SF443">
    <property type="entry name" value="MULTIDRUG-RESISTANCE LIKE PROTEIN 1, ISOFORM I"/>
    <property type="match status" value="1"/>
</dbReference>
<feature type="transmembrane region" description="Helical" evidence="13">
    <location>
        <begin position="407"/>
        <end position="430"/>
    </location>
</feature>
<evidence type="ECO:0000256" key="13">
    <source>
        <dbReference type="SAM" id="Phobius"/>
    </source>
</evidence>
<keyword evidence="5 13" id="KW-0812">Transmembrane</keyword>
<dbReference type="InterPro" id="IPR011527">
    <property type="entry name" value="ABC1_TM_dom"/>
</dbReference>
<organism evidence="16 17">
    <name type="scientific">Paxillus rubicundulus Ve08.2h10</name>
    <dbReference type="NCBI Taxonomy" id="930991"/>
    <lineage>
        <taxon>Eukaryota</taxon>
        <taxon>Fungi</taxon>
        <taxon>Dikarya</taxon>
        <taxon>Basidiomycota</taxon>
        <taxon>Agaricomycotina</taxon>
        <taxon>Agaricomycetes</taxon>
        <taxon>Agaricomycetidae</taxon>
        <taxon>Boletales</taxon>
        <taxon>Paxilineae</taxon>
        <taxon>Paxillaceae</taxon>
        <taxon>Paxillus</taxon>
    </lineage>
</organism>
<feature type="transmembrane region" description="Helical" evidence="13">
    <location>
        <begin position="30"/>
        <end position="50"/>
    </location>
</feature>
<dbReference type="InterPro" id="IPR003439">
    <property type="entry name" value="ABC_transporter-like_ATP-bd"/>
</dbReference>
<accession>A0A0D0DV87</accession>
<evidence type="ECO:0000256" key="12">
    <source>
        <dbReference type="SAM" id="MobiDB-lite"/>
    </source>
</evidence>
<dbReference type="EMBL" id="KN825194">
    <property type="protein sequence ID" value="KIK93331.1"/>
    <property type="molecule type" value="Genomic_DNA"/>
</dbReference>
<evidence type="ECO:0000256" key="7">
    <source>
        <dbReference type="ARBA" id="ARBA00022741"/>
    </source>
</evidence>
<dbReference type="Gene3D" id="1.20.1560.10">
    <property type="entry name" value="ABC transporter type 1, transmembrane domain"/>
    <property type="match status" value="2"/>
</dbReference>
<dbReference type="Gene3D" id="3.40.50.300">
    <property type="entry name" value="P-loop containing nucleotide triphosphate hydrolases"/>
    <property type="match status" value="2"/>
</dbReference>
<evidence type="ECO:0008006" key="18">
    <source>
        <dbReference type="Google" id="ProtNLM"/>
    </source>
</evidence>
<dbReference type="FunFam" id="3.40.50.300:FF:000565">
    <property type="entry name" value="ABC bile acid transporter"/>
    <property type="match status" value="1"/>
</dbReference>
<name>A0A0D0DV87_9AGAM</name>
<keyword evidence="9" id="KW-1278">Translocase</keyword>
<keyword evidence="10 13" id="KW-1133">Transmembrane helix</keyword>
<reference evidence="17" key="2">
    <citation type="submission" date="2015-01" db="EMBL/GenBank/DDBJ databases">
        <title>Evolutionary Origins and Diversification of the Mycorrhizal Mutualists.</title>
        <authorList>
            <consortium name="DOE Joint Genome Institute"/>
            <consortium name="Mycorrhizal Genomics Consortium"/>
            <person name="Kohler A."/>
            <person name="Kuo A."/>
            <person name="Nagy L.G."/>
            <person name="Floudas D."/>
            <person name="Copeland A."/>
            <person name="Barry K.W."/>
            <person name="Cichocki N."/>
            <person name="Veneault-Fourrey C."/>
            <person name="LaButti K."/>
            <person name="Lindquist E.A."/>
            <person name="Lipzen A."/>
            <person name="Lundell T."/>
            <person name="Morin E."/>
            <person name="Murat C."/>
            <person name="Riley R."/>
            <person name="Ohm R."/>
            <person name="Sun H."/>
            <person name="Tunlid A."/>
            <person name="Henrissat B."/>
            <person name="Grigoriev I.V."/>
            <person name="Hibbett D.S."/>
            <person name="Martin F."/>
        </authorList>
    </citation>
    <scope>NUCLEOTIDE SEQUENCE [LARGE SCALE GENOMIC DNA]</scope>
    <source>
        <strain evidence="17">Ve08.2h10</strain>
    </source>
</reference>
<evidence type="ECO:0000256" key="5">
    <source>
        <dbReference type="ARBA" id="ARBA00022692"/>
    </source>
</evidence>
<dbReference type="Pfam" id="PF00005">
    <property type="entry name" value="ABC_tran"/>
    <property type="match status" value="2"/>
</dbReference>
<feature type="transmembrane region" description="Helical" evidence="13">
    <location>
        <begin position="1059"/>
        <end position="1078"/>
    </location>
</feature>
<dbReference type="GO" id="GO:0005524">
    <property type="term" value="F:ATP binding"/>
    <property type="evidence" value="ECO:0007669"/>
    <property type="project" value="UniProtKB-KW"/>
</dbReference>
<comment type="similarity">
    <text evidence="2">Belongs to the ABC transporter superfamily. ABCC family. Conjugate transporter (TC 3.A.1.208) subfamily.</text>
</comment>
<evidence type="ECO:0000256" key="10">
    <source>
        <dbReference type="ARBA" id="ARBA00022989"/>
    </source>
</evidence>
<dbReference type="InParanoid" id="A0A0D0DV87"/>
<dbReference type="Pfam" id="PF00664">
    <property type="entry name" value="ABC_membrane"/>
    <property type="match status" value="2"/>
</dbReference>
<dbReference type="SUPFAM" id="SSF52540">
    <property type="entry name" value="P-loop containing nucleoside triphosphate hydrolases"/>
    <property type="match status" value="2"/>
</dbReference>
<dbReference type="InterPro" id="IPR056227">
    <property type="entry name" value="TMD0_ABC"/>
</dbReference>
<dbReference type="CDD" id="cd18603">
    <property type="entry name" value="ABC_6TM_MRP1_2_3_6_D2_like"/>
    <property type="match status" value="1"/>
</dbReference>
<dbReference type="PROSITE" id="PS00211">
    <property type="entry name" value="ABC_TRANSPORTER_1"/>
    <property type="match status" value="2"/>
</dbReference>
<dbReference type="InterPro" id="IPR017871">
    <property type="entry name" value="ABC_transporter-like_CS"/>
</dbReference>
<keyword evidence="6" id="KW-0677">Repeat</keyword>
<dbReference type="STRING" id="930991.A0A0D0DV87"/>
<evidence type="ECO:0000256" key="6">
    <source>
        <dbReference type="ARBA" id="ARBA00022737"/>
    </source>
</evidence>
<dbReference type="InterPro" id="IPR044746">
    <property type="entry name" value="ABCC_6TM_D1"/>
</dbReference>
<feature type="transmembrane region" description="Helical" evidence="13">
    <location>
        <begin position="380"/>
        <end position="401"/>
    </location>
</feature>
<dbReference type="HOGENOM" id="CLU_000604_27_3_1"/>
<feature type="region of interest" description="Disordered" evidence="12">
    <location>
        <begin position="818"/>
        <end position="843"/>
    </location>
</feature>
<dbReference type="CDD" id="cd03244">
    <property type="entry name" value="ABCC_MRP_domain2"/>
    <property type="match status" value="1"/>
</dbReference>
<dbReference type="PANTHER" id="PTHR24223">
    <property type="entry name" value="ATP-BINDING CASSETTE SUB-FAMILY C"/>
    <property type="match status" value="1"/>
</dbReference>
<dbReference type="CDD" id="cd03250">
    <property type="entry name" value="ABCC_MRP_domain1"/>
    <property type="match status" value="1"/>
</dbReference>
<feature type="transmembrane region" description="Helical" evidence="13">
    <location>
        <begin position="71"/>
        <end position="90"/>
    </location>
</feature>
<evidence type="ECO:0000256" key="11">
    <source>
        <dbReference type="ARBA" id="ARBA00023136"/>
    </source>
</evidence>
<dbReference type="Proteomes" id="UP000054538">
    <property type="component" value="Unassembled WGS sequence"/>
</dbReference>
<protein>
    <recommendedName>
        <fullName evidence="18">Metal resistance protein YCF1</fullName>
    </recommendedName>
</protein>
<dbReference type="Pfam" id="PF24357">
    <property type="entry name" value="TMD0_ABC"/>
    <property type="match status" value="1"/>
</dbReference>
<dbReference type="InterPro" id="IPR036640">
    <property type="entry name" value="ABC1_TM_sf"/>
</dbReference>
<evidence type="ECO:0000313" key="17">
    <source>
        <dbReference type="Proteomes" id="UP000054538"/>
    </source>
</evidence>
<dbReference type="CDD" id="cd18579">
    <property type="entry name" value="ABC_6TM_ABCC_D1"/>
    <property type="match status" value="1"/>
</dbReference>